<dbReference type="Proteomes" id="UP000000305">
    <property type="component" value="Unassembled WGS sequence"/>
</dbReference>
<keyword evidence="1" id="KW-0812">Transmembrane</keyword>
<protein>
    <submittedName>
        <fullName evidence="2">Uncharacterized protein</fullName>
    </submittedName>
</protein>
<dbReference type="InParanoid" id="E9GBT0"/>
<dbReference type="AlphaFoldDB" id="E9GBT0"/>
<dbReference type="HOGENOM" id="CLU_2111304_0_0_1"/>
<keyword evidence="1" id="KW-0472">Membrane</keyword>
<gene>
    <name evidence="2" type="ORF">DAPPUDRAFT_316123</name>
</gene>
<feature type="transmembrane region" description="Helical" evidence="1">
    <location>
        <begin position="6"/>
        <end position="26"/>
    </location>
</feature>
<organism evidence="2 3">
    <name type="scientific">Daphnia pulex</name>
    <name type="common">Water flea</name>
    <dbReference type="NCBI Taxonomy" id="6669"/>
    <lineage>
        <taxon>Eukaryota</taxon>
        <taxon>Metazoa</taxon>
        <taxon>Ecdysozoa</taxon>
        <taxon>Arthropoda</taxon>
        <taxon>Crustacea</taxon>
        <taxon>Branchiopoda</taxon>
        <taxon>Diplostraca</taxon>
        <taxon>Cladocera</taxon>
        <taxon>Anomopoda</taxon>
        <taxon>Daphniidae</taxon>
        <taxon>Daphnia</taxon>
    </lineage>
</organism>
<dbReference type="KEGG" id="dpx:DAPPUDRAFT_316123"/>
<name>E9GBT0_DAPPU</name>
<evidence type="ECO:0000313" key="3">
    <source>
        <dbReference type="Proteomes" id="UP000000305"/>
    </source>
</evidence>
<sequence>MEDIAVVVIFAACVCLLLFAYLATTIRCSLWCRKGMKTDFSEPNKDEVAISTVTILSACELSTDELKPVNLIPAAAKPTKSEMMMVEPINNKIADGHLYVVSIDICSAEPTDFSS</sequence>
<evidence type="ECO:0000256" key="1">
    <source>
        <dbReference type="SAM" id="Phobius"/>
    </source>
</evidence>
<keyword evidence="1" id="KW-1133">Transmembrane helix</keyword>
<evidence type="ECO:0000313" key="2">
    <source>
        <dbReference type="EMBL" id="EFX83102.1"/>
    </source>
</evidence>
<reference evidence="2 3" key="1">
    <citation type="journal article" date="2011" name="Science">
        <title>The ecoresponsive genome of Daphnia pulex.</title>
        <authorList>
            <person name="Colbourne J.K."/>
            <person name="Pfrender M.E."/>
            <person name="Gilbert D."/>
            <person name="Thomas W.K."/>
            <person name="Tucker A."/>
            <person name="Oakley T.H."/>
            <person name="Tokishita S."/>
            <person name="Aerts A."/>
            <person name="Arnold G.J."/>
            <person name="Basu M.K."/>
            <person name="Bauer D.J."/>
            <person name="Caceres C.E."/>
            <person name="Carmel L."/>
            <person name="Casola C."/>
            <person name="Choi J.H."/>
            <person name="Detter J.C."/>
            <person name="Dong Q."/>
            <person name="Dusheyko S."/>
            <person name="Eads B.D."/>
            <person name="Frohlich T."/>
            <person name="Geiler-Samerotte K.A."/>
            <person name="Gerlach D."/>
            <person name="Hatcher P."/>
            <person name="Jogdeo S."/>
            <person name="Krijgsveld J."/>
            <person name="Kriventseva E.V."/>
            <person name="Kultz D."/>
            <person name="Laforsch C."/>
            <person name="Lindquist E."/>
            <person name="Lopez J."/>
            <person name="Manak J.R."/>
            <person name="Muller J."/>
            <person name="Pangilinan J."/>
            <person name="Patwardhan R.P."/>
            <person name="Pitluck S."/>
            <person name="Pritham E.J."/>
            <person name="Rechtsteiner A."/>
            <person name="Rho M."/>
            <person name="Rogozin I.B."/>
            <person name="Sakarya O."/>
            <person name="Salamov A."/>
            <person name="Schaack S."/>
            <person name="Shapiro H."/>
            <person name="Shiga Y."/>
            <person name="Skalitzky C."/>
            <person name="Smith Z."/>
            <person name="Souvorov A."/>
            <person name="Sung W."/>
            <person name="Tang Z."/>
            <person name="Tsuchiya D."/>
            <person name="Tu H."/>
            <person name="Vos H."/>
            <person name="Wang M."/>
            <person name="Wolf Y.I."/>
            <person name="Yamagata H."/>
            <person name="Yamada T."/>
            <person name="Ye Y."/>
            <person name="Shaw J.R."/>
            <person name="Andrews J."/>
            <person name="Crease T.J."/>
            <person name="Tang H."/>
            <person name="Lucas S.M."/>
            <person name="Robertson H.M."/>
            <person name="Bork P."/>
            <person name="Koonin E.V."/>
            <person name="Zdobnov E.M."/>
            <person name="Grigoriev I.V."/>
            <person name="Lynch M."/>
            <person name="Boore J.L."/>
        </authorList>
    </citation>
    <scope>NUCLEOTIDE SEQUENCE [LARGE SCALE GENOMIC DNA]</scope>
</reference>
<dbReference type="OrthoDB" id="6377454at2759"/>
<dbReference type="EMBL" id="GL732538">
    <property type="protein sequence ID" value="EFX83102.1"/>
    <property type="molecule type" value="Genomic_DNA"/>
</dbReference>
<keyword evidence="3" id="KW-1185">Reference proteome</keyword>
<proteinExistence type="predicted"/>
<accession>E9GBT0</accession>